<dbReference type="SUPFAM" id="SSF52540">
    <property type="entry name" value="P-loop containing nucleoside triphosphate hydrolases"/>
    <property type="match status" value="1"/>
</dbReference>
<dbReference type="Proteomes" id="UP001230156">
    <property type="component" value="Unassembled WGS sequence"/>
</dbReference>
<dbReference type="InterPro" id="IPR027417">
    <property type="entry name" value="P-loop_NTPase"/>
</dbReference>
<evidence type="ECO:0000256" key="2">
    <source>
        <dbReference type="ARBA" id="ARBA00005417"/>
    </source>
</evidence>
<protein>
    <submittedName>
        <fullName evidence="7">Dipeptide ABC transporter ATP-binding protein</fullName>
    </submittedName>
</protein>
<dbReference type="SMART" id="SM00382">
    <property type="entry name" value="AAA"/>
    <property type="match status" value="1"/>
</dbReference>
<accession>A0ABU0YHB8</accession>
<dbReference type="NCBIfam" id="TIGR01727">
    <property type="entry name" value="oligo_HPY"/>
    <property type="match status" value="1"/>
</dbReference>
<reference evidence="8" key="1">
    <citation type="submission" date="2023-08" db="EMBL/GenBank/DDBJ databases">
        <title>Rhodospirillaceae gen. nov., a novel taxon isolated from the Yangtze River Yuezi River estuary sludge.</title>
        <authorList>
            <person name="Ruan L."/>
        </authorList>
    </citation>
    <scope>NUCLEOTIDE SEQUENCE [LARGE SCALE GENOMIC DNA]</scope>
    <source>
        <strain evidence="8">R-7</strain>
    </source>
</reference>
<name>A0ABU0YHB8_9PROT</name>
<dbReference type="GO" id="GO:0005524">
    <property type="term" value="F:ATP binding"/>
    <property type="evidence" value="ECO:0007669"/>
    <property type="project" value="UniProtKB-KW"/>
</dbReference>
<dbReference type="Pfam" id="PF00005">
    <property type="entry name" value="ABC_tran"/>
    <property type="match status" value="1"/>
</dbReference>
<dbReference type="InterPro" id="IPR013563">
    <property type="entry name" value="Oligopep_ABC_C"/>
</dbReference>
<dbReference type="CDD" id="cd03257">
    <property type="entry name" value="ABC_NikE_OppD_transporters"/>
    <property type="match status" value="1"/>
</dbReference>
<evidence type="ECO:0000313" key="7">
    <source>
        <dbReference type="EMBL" id="MDQ7247117.1"/>
    </source>
</evidence>
<dbReference type="InterPro" id="IPR017871">
    <property type="entry name" value="ABC_transporter-like_CS"/>
</dbReference>
<evidence type="ECO:0000256" key="5">
    <source>
        <dbReference type="ARBA" id="ARBA00022840"/>
    </source>
</evidence>
<comment type="subcellular location">
    <subcellularLocation>
        <location evidence="1">Cell inner membrane</location>
        <topology evidence="1">Peripheral membrane protein</topology>
    </subcellularLocation>
</comment>
<dbReference type="PROSITE" id="PS00211">
    <property type="entry name" value="ABC_TRANSPORTER_1"/>
    <property type="match status" value="1"/>
</dbReference>
<dbReference type="InterPro" id="IPR003593">
    <property type="entry name" value="AAA+_ATPase"/>
</dbReference>
<dbReference type="Pfam" id="PF08352">
    <property type="entry name" value="oligo_HPY"/>
    <property type="match status" value="1"/>
</dbReference>
<evidence type="ECO:0000259" key="6">
    <source>
        <dbReference type="PROSITE" id="PS50893"/>
    </source>
</evidence>
<dbReference type="NCBIfam" id="NF008453">
    <property type="entry name" value="PRK11308.1"/>
    <property type="match status" value="1"/>
</dbReference>
<comment type="caution">
    <text evidence="7">The sequence shown here is derived from an EMBL/GenBank/DDBJ whole genome shotgun (WGS) entry which is preliminary data.</text>
</comment>
<dbReference type="PANTHER" id="PTHR43776">
    <property type="entry name" value="TRANSPORT ATP-BINDING PROTEIN"/>
    <property type="match status" value="1"/>
</dbReference>
<comment type="similarity">
    <text evidence="2">Belongs to the ABC transporter superfamily.</text>
</comment>
<keyword evidence="8" id="KW-1185">Reference proteome</keyword>
<keyword evidence="4" id="KW-0547">Nucleotide-binding</keyword>
<evidence type="ECO:0000256" key="1">
    <source>
        <dbReference type="ARBA" id="ARBA00004417"/>
    </source>
</evidence>
<keyword evidence="3" id="KW-0813">Transport</keyword>
<sequence length="347" mass="37935">MPPAQPLAAAPIQPVNKGAPLLTVQDLKVYFEVGGNRLLGKEPGVVKAVDGVSFDLRAGETLGLVGESGCGKSTLGRAVLRLLPIHAGRVVWLGQDLAKLDDRSMRGVRRDMQIIFQDPLASLNPRMTVGEIIAEPMQTFQPGLNKAQVRDRVKAMMAKVGLLPNQLNRYPHEFSGGQCQRIGIARAMINEPKLIVCDEPVSALDVSIQAQIVNLLMDLQREMGMSLIFISHNLAVVKHISHRVMVLYLGKIMEIADRNSIYYDPLHPYTHALNSAVPLPDPDQERGRSRIVLKGDLPSPLNPPSGCPFRTRCPRATEICAQVMPDLLPAKPGHLVACHHADTPRGN</sequence>
<dbReference type="PROSITE" id="PS50893">
    <property type="entry name" value="ABC_TRANSPORTER_2"/>
    <property type="match status" value="1"/>
</dbReference>
<keyword evidence="5 7" id="KW-0067">ATP-binding</keyword>
<gene>
    <name evidence="7" type="ORF">Q8A70_05550</name>
</gene>
<dbReference type="RefSeq" id="WP_379954521.1">
    <property type="nucleotide sequence ID" value="NZ_JAUYVI010000002.1"/>
</dbReference>
<dbReference type="InterPro" id="IPR003439">
    <property type="entry name" value="ABC_transporter-like_ATP-bd"/>
</dbReference>
<proteinExistence type="inferred from homology"/>
<dbReference type="EMBL" id="JAUYVI010000002">
    <property type="protein sequence ID" value="MDQ7247117.1"/>
    <property type="molecule type" value="Genomic_DNA"/>
</dbReference>
<dbReference type="InterPro" id="IPR050319">
    <property type="entry name" value="ABC_transp_ATP-bind"/>
</dbReference>
<evidence type="ECO:0000256" key="4">
    <source>
        <dbReference type="ARBA" id="ARBA00022741"/>
    </source>
</evidence>
<organism evidence="7 8">
    <name type="scientific">Dongia sedimenti</name>
    <dbReference type="NCBI Taxonomy" id="3064282"/>
    <lineage>
        <taxon>Bacteria</taxon>
        <taxon>Pseudomonadati</taxon>
        <taxon>Pseudomonadota</taxon>
        <taxon>Alphaproteobacteria</taxon>
        <taxon>Rhodospirillales</taxon>
        <taxon>Dongiaceae</taxon>
        <taxon>Dongia</taxon>
    </lineage>
</organism>
<evidence type="ECO:0000313" key="8">
    <source>
        <dbReference type="Proteomes" id="UP001230156"/>
    </source>
</evidence>
<dbReference type="Gene3D" id="3.40.50.300">
    <property type="entry name" value="P-loop containing nucleotide triphosphate hydrolases"/>
    <property type="match status" value="1"/>
</dbReference>
<evidence type="ECO:0000256" key="3">
    <source>
        <dbReference type="ARBA" id="ARBA00022448"/>
    </source>
</evidence>
<dbReference type="PANTHER" id="PTHR43776:SF7">
    <property type="entry name" value="D,D-DIPEPTIDE TRANSPORT ATP-BINDING PROTEIN DDPF-RELATED"/>
    <property type="match status" value="1"/>
</dbReference>
<feature type="domain" description="ABC transporter" evidence="6">
    <location>
        <begin position="22"/>
        <end position="274"/>
    </location>
</feature>